<evidence type="ECO:0000256" key="6">
    <source>
        <dbReference type="ARBA" id="ARBA00023163"/>
    </source>
</evidence>
<evidence type="ECO:0000256" key="8">
    <source>
        <dbReference type="ARBA" id="ARBA00032018"/>
    </source>
</evidence>
<evidence type="ECO:0000313" key="11">
    <source>
        <dbReference type="EMBL" id="VEU19545.1"/>
    </source>
</evidence>
<keyword evidence="5 9" id="KW-0010">Activator</keyword>
<feature type="region of interest" description="Disordered" evidence="10">
    <location>
        <begin position="1"/>
        <end position="40"/>
    </location>
</feature>
<evidence type="ECO:0000256" key="7">
    <source>
        <dbReference type="ARBA" id="ARBA00023242"/>
    </source>
</evidence>
<keyword evidence="4 9" id="KW-0805">Transcription regulation</keyword>
<dbReference type="Proteomes" id="UP000290900">
    <property type="component" value="Unassembled WGS sequence"/>
</dbReference>
<comment type="subcellular location">
    <subcellularLocation>
        <location evidence="1 9">Nucleus</location>
    </subcellularLocation>
</comment>
<feature type="region of interest" description="Disordered" evidence="10">
    <location>
        <begin position="170"/>
        <end position="195"/>
    </location>
</feature>
<dbReference type="GO" id="GO:0070847">
    <property type="term" value="C:core mediator complex"/>
    <property type="evidence" value="ECO:0007669"/>
    <property type="project" value="TreeGrafter"/>
</dbReference>
<keyword evidence="7 9" id="KW-0539">Nucleus</keyword>
<dbReference type="InParanoid" id="A0A448YF08"/>
<evidence type="ECO:0000256" key="2">
    <source>
        <dbReference type="ARBA" id="ARBA00009259"/>
    </source>
</evidence>
<dbReference type="GO" id="GO:0016592">
    <property type="term" value="C:mediator complex"/>
    <property type="evidence" value="ECO:0007669"/>
    <property type="project" value="InterPro"/>
</dbReference>
<evidence type="ECO:0000256" key="4">
    <source>
        <dbReference type="ARBA" id="ARBA00023015"/>
    </source>
</evidence>
<name>A0A448YF08_BRENA</name>
<dbReference type="AlphaFoldDB" id="A0A448YF08"/>
<dbReference type="OrthoDB" id="2160599at2759"/>
<dbReference type="Pfam" id="PF08633">
    <property type="entry name" value="Rox3"/>
    <property type="match status" value="1"/>
</dbReference>
<dbReference type="PANTHER" id="PTHR28270:SF1">
    <property type="entry name" value="MEDIATOR OF RNA POLYMERASE II TRANSCRIPTION SUBUNIT 19"/>
    <property type="match status" value="1"/>
</dbReference>
<sequence>MSKVKAVRKDVQNVGPSPDEVQIEGEMEGEPQVDDKTEQNPSSAYYYIDHDEHFDTLNPSLRSDVIRLYGLLDLAQSLARTTPDGSKGVKLRKSYKNHIADLPGKYTIPADRSLSPIVCTPDNPDMIQPELKPLDVKYLEKLFNFDKSSINGIPGFDASKLAIDNMDGSDIRKKRKASPGDKSEPKRRHVRVRFD</sequence>
<dbReference type="GO" id="GO:0003712">
    <property type="term" value="F:transcription coregulator activity"/>
    <property type="evidence" value="ECO:0007669"/>
    <property type="project" value="InterPro"/>
</dbReference>
<feature type="compositionally biased region" description="Acidic residues" evidence="10">
    <location>
        <begin position="21"/>
        <end position="32"/>
    </location>
</feature>
<evidence type="ECO:0000313" key="12">
    <source>
        <dbReference type="Proteomes" id="UP000290900"/>
    </source>
</evidence>
<keyword evidence="6 9" id="KW-0804">Transcription</keyword>
<dbReference type="GO" id="GO:0006357">
    <property type="term" value="P:regulation of transcription by RNA polymerase II"/>
    <property type="evidence" value="ECO:0007669"/>
    <property type="project" value="InterPro"/>
</dbReference>
<gene>
    <name evidence="9" type="primary">MED19</name>
    <name evidence="11" type="ORF">BRENAR_LOCUS282</name>
</gene>
<keyword evidence="12" id="KW-1185">Reference proteome</keyword>
<proteinExistence type="inferred from homology"/>
<reference evidence="11 12" key="1">
    <citation type="submission" date="2018-12" db="EMBL/GenBank/DDBJ databases">
        <authorList>
            <person name="Tiukova I."/>
            <person name="Dainat J."/>
        </authorList>
    </citation>
    <scope>NUCLEOTIDE SEQUENCE [LARGE SCALE GENOMIC DNA]</scope>
</reference>
<comment type="subunit">
    <text evidence="9">Component of the Mediator complex.</text>
</comment>
<organism evidence="11 12">
    <name type="scientific">Brettanomyces naardenensis</name>
    <name type="common">Yeast</name>
    <dbReference type="NCBI Taxonomy" id="13370"/>
    <lineage>
        <taxon>Eukaryota</taxon>
        <taxon>Fungi</taxon>
        <taxon>Dikarya</taxon>
        <taxon>Ascomycota</taxon>
        <taxon>Saccharomycotina</taxon>
        <taxon>Pichiomycetes</taxon>
        <taxon>Pichiales</taxon>
        <taxon>Pichiaceae</taxon>
        <taxon>Brettanomyces</taxon>
    </lineage>
</organism>
<accession>A0A448YF08</accession>
<comment type="similarity">
    <text evidence="2 9">Belongs to the Mediator complex subunit 19 family.</text>
</comment>
<evidence type="ECO:0000256" key="10">
    <source>
        <dbReference type="SAM" id="MobiDB-lite"/>
    </source>
</evidence>
<dbReference type="EMBL" id="CAACVR010000001">
    <property type="protein sequence ID" value="VEU19545.1"/>
    <property type="molecule type" value="Genomic_DNA"/>
</dbReference>
<dbReference type="PANTHER" id="PTHR28270">
    <property type="entry name" value="MEDIATOR OF RNA POLYMERASE II TRANSCRIPTION SUBUNIT 19"/>
    <property type="match status" value="1"/>
</dbReference>
<evidence type="ECO:0000256" key="3">
    <source>
        <dbReference type="ARBA" id="ARBA00019615"/>
    </source>
</evidence>
<evidence type="ECO:0000256" key="9">
    <source>
        <dbReference type="RuleBase" id="RU364151"/>
    </source>
</evidence>
<dbReference type="STRING" id="13370.A0A448YF08"/>
<evidence type="ECO:0000256" key="5">
    <source>
        <dbReference type="ARBA" id="ARBA00023159"/>
    </source>
</evidence>
<evidence type="ECO:0000256" key="1">
    <source>
        <dbReference type="ARBA" id="ARBA00004123"/>
    </source>
</evidence>
<dbReference type="InterPro" id="IPR013942">
    <property type="entry name" value="Mediator_Med19_fun"/>
</dbReference>
<feature type="compositionally biased region" description="Basic residues" evidence="10">
    <location>
        <begin position="185"/>
        <end position="195"/>
    </location>
</feature>
<protein>
    <recommendedName>
        <fullName evidence="3 9">Mediator of RNA polymerase II transcription subunit 19</fullName>
    </recommendedName>
    <alternativeName>
        <fullName evidence="8 9">Mediator complex subunit 19</fullName>
    </alternativeName>
</protein>
<comment type="function">
    <text evidence="9">Component of the Mediator complex, a coactivator involved in the regulated transcription of nearly all RNA polymerase II-dependent genes. Mediator functions as a bridge to convey information from gene-specific regulatory proteins to the basal RNA polymerase II transcription machinery. Mediator is recruited to promoters by direct interactions with regulatory proteins and serves as a scaffold for the assembly of a functional preinitiation complex with RNA polymerase II and the general transcription factors.</text>
</comment>